<evidence type="ECO:0000313" key="1">
    <source>
        <dbReference type="EMBL" id="MBS3648217.1"/>
    </source>
</evidence>
<dbReference type="Proteomes" id="UP000680348">
    <property type="component" value="Unassembled WGS sequence"/>
</dbReference>
<keyword evidence="2" id="KW-1185">Reference proteome</keyword>
<dbReference type="RefSeq" id="WP_188253787.1">
    <property type="nucleotide sequence ID" value="NZ_JABVCF010000003.1"/>
</dbReference>
<sequence length="94" mass="10619">MTRTIDTLGKAARHGMILRAECGCGNLRYYRCSDLASVLGGGRDPRSVKFRCEACRPKVKVTVLELDRDRMPKITVWKPDTAGGNLKWRPEQLK</sequence>
<protein>
    <submittedName>
        <fullName evidence="1">Uncharacterized protein</fullName>
    </submittedName>
</protein>
<comment type="caution">
    <text evidence="1">The sequence shown here is derived from an EMBL/GenBank/DDBJ whole genome shotgun (WGS) entry which is preliminary data.</text>
</comment>
<organism evidence="1 2">
    <name type="scientific">Pseudaminobacter soli</name>
    <name type="common">ex Zhang et al. 2022</name>
    <dbReference type="NCBI Taxonomy" id="2831468"/>
    <lineage>
        <taxon>Bacteria</taxon>
        <taxon>Pseudomonadati</taxon>
        <taxon>Pseudomonadota</taxon>
        <taxon>Alphaproteobacteria</taxon>
        <taxon>Hyphomicrobiales</taxon>
        <taxon>Phyllobacteriaceae</taxon>
        <taxon>Pseudaminobacter</taxon>
    </lineage>
</organism>
<accession>A0A942DWS8</accession>
<evidence type="ECO:0000313" key="2">
    <source>
        <dbReference type="Proteomes" id="UP000680348"/>
    </source>
</evidence>
<dbReference type="AlphaFoldDB" id="A0A942DWS8"/>
<gene>
    <name evidence="1" type="ORF">KEU06_06205</name>
</gene>
<dbReference type="EMBL" id="JAGWCR010000003">
    <property type="protein sequence ID" value="MBS3648217.1"/>
    <property type="molecule type" value="Genomic_DNA"/>
</dbReference>
<reference evidence="1" key="1">
    <citation type="submission" date="2021-04" db="EMBL/GenBank/DDBJ databases">
        <title>Pseudaminobacter soli sp. nov., isolated from paddy soil contaminated by heavy metals.</title>
        <authorList>
            <person name="Zhang K."/>
        </authorList>
    </citation>
    <scope>NUCLEOTIDE SEQUENCE</scope>
    <source>
        <strain evidence="1">19-2017</strain>
    </source>
</reference>
<name>A0A942DWS8_9HYPH</name>
<proteinExistence type="predicted"/>